<dbReference type="InterPro" id="IPR008974">
    <property type="entry name" value="TRAF-like"/>
</dbReference>
<proteinExistence type="predicted"/>
<dbReference type="Pfam" id="PF00651">
    <property type="entry name" value="BTB"/>
    <property type="match status" value="1"/>
</dbReference>
<protein>
    <submittedName>
        <fullName evidence="3">BTB domain-containing protein</fullName>
    </submittedName>
</protein>
<evidence type="ECO:0000313" key="3">
    <source>
        <dbReference type="WBParaSite" id="Pan_g2575.t1"/>
    </source>
</evidence>
<dbReference type="SMART" id="SM00225">
    <property type="entry name" value="BTB"/>
    <property type="match status" value="1"/>
</dbReference>
<dbReference type="AlphaFoldDB" id="A0A7E4VRQ4"/>
<evidence type="ECO:0000259" key="1">
    <source>
        <dbReference type="PROSITE" id="PS50097"/>
    </source>
</evidence>
<dbReference type="SUPFAM" id="SSF54695">
    <property type="entry name" value="POZ domain"/>
    <property type="match status" value="1"/>
</dbReference>
<organism evidence="2 3">
    <name type="scientific">Panagrellus redivivus</name>
    <name type="common">Microworm</name>
    <dbReference type="NCBI Taxonomy" id="6233"/>
    <lineage>
        <taxon>Eukaryota</taxon>
        <taxon>Metazoa</taxon>
        <taxon>Ecdysozoa</taxon>
        <taxon>Nematoda</taxon>
        <taxon>Chromadorea</taxon>
        <taxon>Rhabditida</taxon>
        <taxon>Tylenchina</taxon>
        <taxon>Panagrolaimomorpha</taxon>
        <taxon>Panagrolaimoidea</taxon>
        <taxon>Panagrolaimidae</taxon>
        <taxon>Panagrellus</taxon>
    </lineage>
</organism>
<reference evidence="2" key="1">
    <citation type="journal article" date="2013" name="Genetics">
        <title>The draft genome and transcriptome of Panagrellus redivivus are shaped by the harsh demands of a free-living lifestyle.</title>
        <authorList>
            <person name="Srinivasan J."/>
            <person name="Dillman A.R."/>
            <person name="Macchietto M.G."/>
            <person name="Heikkinen L."/>
            <person name="Lakso M."/>
            <person name="Fracchia K.M."/>
            <person name="Antoshechkin I."/>
            <person name="Mortazavi A."/>
            <person name="Wong G."/>
            <person name="Sternberg P.W."/>
        </authorList>
    </citation>
    <scope>NUCLEOTIDE SEQUENCE [LARGE SCALE GENOMIC DNA]</scope>
    <source>
        <strain evidence="2">MT8872</strain>
    </source>
</reference>
<dbReference type="Gene3D" id="2.60.210.10">
    <property type="entry name" value="Apoptosis, Tumor Necrosis Factor Receptor Associated Protein 2, Chain A"/>
    <property type="match status" value="1"/>
</dbReference>
<dbReference type="InterPro" id="IPR000210">
    <property type="entry name" value="BTB/POZ_dom"/>
</dbReference>
<sequence>MSEVKVEVTKTIKDFCSIKIDKFKLARCVGAESKSPSRIVPHTDGLEWWLSMYPNGTAERYKGQIGVFLNVSKPAKVKVTFTLATTTIKQSMDHCFAKAGVIGITEFASHSSLEESFVSDPFNVAAVCEVEFELDMRPSFVSGRLFQSCGHVPADFELVVGDWTVKVQKQLLTLISPVFHAMFMHDIAETRSGQLAIKDFDFKVVKAAVDFCYGRELTDRSIETFVGVLRFGDKYDIKSITVELEQLIAFNLSVDTFCAIAHYAYDCNKTDLMTKCADLLKNKITIITKNAKFEHLPPKVVGDLLKQAWLLMTDLDIYKYSRCQRITHVADYYEQLVIDSLSLENFANVAEAAWSWFSPSENLKQKCAEFLDEHRVEVTTMESFFTLDSKIVLDVMKLSVANR</sequence>
<reference evidence="3" key="2">
    <citation type="submission" date="2020-10" db="UniProtKB">
        <authorList>
            <consortium name="WormBaseParasite"/>
        </authorList>
    </citation>
    <scope>IDENTIFICATION</scope>
</reference>
<dbReference type="PANTHER" id="PTHR24413">
    <property type="entry name" value="SPECKLE-TYPE POZ PROTEIN"/>
    <property type="match status" value="1"/>
</dbReference>
<name>A0A7E4VRQ4_PANRE</name>
<feature type="domain" description="BTB" evidence="1">
    <location>
        <begin position="154"/>
        <end position="221"/>
    </location>
</feature>
<dbReference type="InterPro" id="IPR011333">
    <property type="entry name" value="SKP1/BTB/POZ_sf"/>
</dbReference>
<dbReference type="WBParaSite" id="Pan_g2575.t1">
    <property type="protein sequence ID" value="Pan_g2575.t1"/>
    <property type="gene ID" value="Pan_g2575"/>
</dbReference>
<dbReference type="SUPFAM" id="SSF49599">
    <property type="entry name" value="TRAF domain-like"/>
    <property type="match status" value="1"/>
</dbReference>
<evidence type="ECO:0000313" key="2">
    <source>
        <dbReference type="Proteomes" id="UP000492821"/>
    </source>
</evidence>
<keyword evidence="2" id="KW-1185">Reference proteome</keyword>
<dbReference type="Gene3D" id="3.30.710.10">
    <property type="entry name" value="Potassium Channel Kv1.1, Chain A"/>
    <property type="match status" value="1"/>
</dbReference>
<dbReference type="PROSITE" id="PS50097">
    <property type="entry name" value="BTB"/>
    <property type="match status" value="1"/>
</dbReference>
<dbReference type="Proteomes" id="UP000492821">
    <property type="component" value="Unassembled WGS sequence"/>
</dbReference>
<accession>A0A7E4VRQ4</accession>